<protein>
    <submittedName>
        <fullName evidence="1">HET domain-containing protein</fullName>
    </submittedName>
</protein>
<name>A0ACC0QRM3_9HYPO</name>
<keyword evidence="2" id="KW-1185">Reference proteome</keyword>
<reference evidence="1" key="1">
    <citation type="submission" date="2022-06" db="EMBL/GenBank/DDBJ databases">
        <title>Fusarium solani species complex genomes reveal bases of compartmentalisation and animal pathogenesis.</title>
        <authorList>
            <person name="Tsai I.J."/>
        </authorList>
    </citation>
    <scope>NUCLEOTIDE SEQUENCE</scope>
    <source>
        <strain evidence="1">Fu6.1</strain>
    </source>
</reference>
<sequence>MFASGHFSSGLGRGDWTGYPDFGGCLFLAFEAYERNKCWGGLVVGLPVLLKHVQTCVDCRIIRRAIEDDAPHLLDEGGCESCFIQITGGYDRLDDWNGILTIEIFENEMDDRGKKFQLLRRSTAEPFFDGGYDYSGKRSTRFGQSLDIVEDSSSQAAFDRAAKWLGHCVENDKACEPPDDDFMPTHLINVGSDSQSPFLFKTSGTRKPYACLSYCWGPDSHAILKTTTANIKDHYQRISESEMPQGIQDAIKVCRGLQIPFLWVDSLCLIQDDVTAWLDGAAQMSQIYLNSHLTIAALEPETCKSPFLGPQRFGDRNWQRLVKSPAADGEADSGPDLLIRPESDKPPRDTPYSLDKRAWCLQESMLPNRRLCFNGDEMMWECLCRQICECGHNNRQSRTLCHVENGAALKLNRLKTTHIPSAREGDLHKMRTFWRDLVELYSDRQMTRGDDKLRAIAGLAKLLAERFRHKTSRHKTFRYETFQHKAFRHKAFQYKTFRHKTFTKDNDEYLAGLWKHEIHLDLTWVVASLPAEPENVLQRPEGEGPRWNVPTWSWASSQGSISYDSESARVSWKYKPHATDVCQLVEADCERENVHDEMSAVTQGRLTLQGALVPVELIADVESTQIPVFRSLVDEMKTIRDPDCANRVAWVRSRNQNVNKVLLDHPRHRVELQGLVSEKPPAWTGGKYYCFRLFSWVADKYTVRNGKRQFMRPETWFLVLKRSERVASAMERIGIGSLRIMGLQECPIFEEYEQATISIV</sequence>
<accession>A0ACC0QRM3</accession>
<dbReference type="EMBL" id="CM046509">
    <property type="protein sequence ID" value="KAI8663167.1"/>
    <property type="molecule type" value="Genomic_DNA"/>
</dbReference>
<dbReference type="Proteomes" id="UP001065298">
    <property type="component" value="Chromosome 7"/>
</dbReference>
<proteinExistence type="predicted"/>
<evidence type="ECO:0000313" key="2">
    <source>
        <dbReference type="Proteomes" id="UP001065298"/>
    </source>
</evidence>
<comment type="caution">
    <text evidence="1">The sequence shown here is derived from an EMBL/GenBank/DDBJ whole genome shotgun (WGS) entry which is preliminary data.</text>
</comment>
<evidence type="ECO:0000313" key="1">
    <source>
        <dbReference type="EMBL" id="KAI8663167.1"/>
    </source>
</evidence>
<organism evidence="1 2">
    <name type="scientific">Fusarium keratoplasticum</name>
    <dbReference type="NCBI Taxonomy" id="1328300"/>
    <lineage>
        <taxon>Eukaryota</taxon>
        <taxon>Fungi</taxon>
        <taxon>Dikarya</taxon>
        <taxon>Ascomycota</taxon>
        <taxon>Pezizomycotina</taxon>
        <taxon>Sordariomycetes</taxon>
        <taxon>Hypocreomycetidae</taxon>
        <taxon>Hypocreales</taxon>
        <taxon>Nectriaceae</taxon>
        <taxon>Fusarium</taxon>
        <taxon>Fusarium solani species complex</taxon>
    </lineage>
</organism>
<gene>
    <name evidence="1" type="ORF">NCS57_00916700</name>
</gene>